<dbReference type="Gene3D" id="3.40.50.1820">
    <property type="entry name" value="alpha/beta hydrolase"/>
    <property type="match status" value="1"/>
</dbReference>
<protein>
    <submittedName>
        <fullName evidence="1">Uncharacterized protein</fullName>
    </submittedName>
</protein>
<dbReference type="SUPFAM" id="SSF53474">
    <property type="entry name" value="alpha/beta-Hydrolases"/>
    <property type="match status" value="1"/>
</dbReference>
<comment type="caution">
    <text evidence="1">The sequence shown here is derived from an EMBL/GenBank/DDBJ whole genome shotgun (WGS) entry which is preliminary data.</text>
</comment>
<dbReference type="EMBL" id="BAABAT010000002">
    <property type="protein sequence ID" value="GAA4245163.1"/>
    <property type="molecule type" value="Genomic_DNA"/>
</dbReference>
<dbReference type="InterPro" id="IPR029058">
    <property type="entry name" value="AB_hydrolase_fold"/>
</dbReference>
<gene>
    <name evidence="1" type="ORF">GCM10022255_011350</name>
</gene>
<proteinExistence type="predicted"/>
<evidence type="ECO:0000313" key="1">
    <source>
        <dbReference type="EMBL" id="GAA4245163.1"/>
    </source>
</evidence>
<sequence length="523" mass="55262">MLLAGALVAPSRPAAAEPGCSDVQPATRVDGVGTPVPHADGKYTPIVLVHGFISSPAIWSKPTVYSSHTEERPNVKRSLLGNLQALPGAIVYTVDYHDTATRWFTEPGAGGAVFTHVFDCITGEARYAGHNVVVAAHSMGGLIARWSVTDAPGAAARRARMGLAITVGTPYEGAWLAALGSFLVDTAANIATGVVKAEAAPLLELMHLAMAACREHEVAALDPCTYLNKVIEFLASMHAFAPGSPELSSLSPWPKGMRVETLASSSVVQDVGGLFLVRGPGTVDLGDVVVGRASATSGGHQSHVAECRYTTAKLTDDVNNFLEPFGMRLDSDPAKLVGLRPLGACFHIHESVLLDHTSEILSAIAEELQRYSLELTPKAVGRIAVGGSGTAAEEMLRQVLGKPDRTQDSKGCELVSPPEPRRYLSWGALTVTLAPTGGAGRLVGWSVGNGKTPPGLRLPHGVTTSTTVRDAMRTIPGATAEWDDVFGMYSIRTDREPEMMWSGDHQDGSGKISFITNTFEPCE</sequence>
<reference evidence="2" key="1">
    <citation type="journal article" date="2019" name="Int. J. Syst. Evol. Microbiol.">
        <title>The Global Catalogue of Microorganisms (GCM) 10K type strain sequencing project: providing services to taxonomists for standard genome sequencing and annotation.</title>
        <authorList>
            <consortium name="The Broad Institute Genomics Platform"/>
            <consortium name="The Broad Institute Genome Sequencing Center for Infectious Disease"/>
            <person name="Wu L."/>
            <person name="Ma J."/>
        </authorList>
    </citation>
    <scope>NUCLEOTIDE SEQUENCE [LARGE SCALE GENOMIC DNA]</scope>
    <source>
        <strain evidence="2">JCM 17441</strain>
    </source>
</reference>
<organism evidence="1 2">
    <name type="scientific">Dactylosporangium darangshiense</name>
    <dbReference type="NCBI Taxonomy" id="579108"/>
    <lineage>
        <taxon>Bacteria</taxon>
        <taxon>Bacillati</taxon>
        <taxon>Actinomycetota</taxon>
        <taxon>Actinomycetes</taxon>
        <taxon>Micromonosporales</taxon>
        <taxon>Micromonosporaceae</taxon>
        <taxon>Dactylosporangium</taxon>
    </lineage>
</organism>
<name>A0ABP8CZ26_9ACTN</name>
<dbReference type="Proteomes" id="UP001500620">
    <property type="component" value="Unassembled WGS sequence"/>
</dbReference>
<keyword evidence="2" id="KW-1185">Reference proteome</keyword>
<accession>A0ABP8CZ26</accession>
<evidence type="ECO:0000313" key="2">
    <source>
        <dbReference type="Proteomes" id="UP001500620"/>
    </source>
</evidence>